<dbReference type="PANTHER" id="PTHR45975">
    <property type="entry name" value="NUCLEOSOME-REMODELING FACTOR SUBUNIT BPTF"/>
    <property type="match status" value="1"/>
</dbReference>
<feature type="compositionally biased region" description="Basic and acidic residues" evidence="7">
    <location>
        <begin position="713"/>
        <end position="732"/>
    </location>
</feature>
<protein>
    <recommendedName>
        <fullName evidence="12">PHD-type domain-containing protein</fullName>
    </recommendedName>
</protein>
<dbReference type="OrthoDB" id="784962at2759"/>
<comment type="caution">
    <text evidence="10">The sequence shown here is derived from an EMBL/GenBank/DDBJ whole genome shotgun (WGS) entry which is preliminary data.</text>
</comment>
<dbReference type="PROSITE" id="PS50016">
    <property type="entry name" value="ZF_PHD_2"/>
    <property type="match status" value="2"/>
</dbReference>
<keyword evidence="1" id="KW-0479">Metal-binding</keyword>
<keyword evidence="4 5" id="KW-0103">Bromodomain</keyword>
<dbReference type="AlphaFoldDB" id="A0A1D1W385"/>
<dbReference type="InterPro" id="IPR001965">
    <property type="entry name" value="Znf_PHD"/>
</dbReference>
<feature type="region of interest" description="Disordered" evidence="7">
    <location>
        <begin position="713"/>
        <end position="743"/>
    </location>
</feature>
<keyword evidence="3" id="KW-0862">Zinc</keyword>
<dbReference type="InterPro" id="IPR036427">
    <property type="entry name" value="Bromodomain-like_sf"/>
</dbReference>
<dbReference type="Pfam" id="PF00628">
    <property type="entry name" value="PHD"/>
    <property type="match status" value="2"/>
</dbReference>
<dbReference type="InterPro" id="IPR019787">
    <property type="entry name" value="Znf_PHD-finger"/>
</dbReference>
<feature type="compositionally biased region" description="Polar residues" evidence="7">
    <location>
        <begin position="373"/>
        <end position="384"/>
    </location>
</feature>
<gene>
    <name evidence="10" type="primary">RvY_17757</name>
    <name evidence="10" type="synonym">RvY_17757.1</name>
    <name evidence="10" type="ORF">RvY_17757-1</name>
</gene>
<feature type="compositionally biased region" description="Basic and acidic residues" evidence="7">
    <location>
        <begin position="591"/>
        <end position="601"/>
    </location>
</feature>
<evidence type="ECO:0008006" key="12">
    <source>
        <dbReference type="Google" id="ProtNLM"/>
    </source>
</evidence>
<accession>A0A1D1W385</accession>
<feature type="compositionally biased region" description="Basic and acidic residues" evidence="7">
    <location>
        <begin position="663"/>
        <end position="682"/>
    </location>
</feature>
<dbReference type="Gene3D" id="1.20.920.10">
    <property type="entry name" value="Bromodomain-like"/>
    <property type="match status" value="1"/>
</dbReference>
<feature type="compositionally biased region" description="Basic and acidic residues" evidence="7">
    <location>
        <begin position="489"/>
        <end position="507"/>
    </location>
</feature>
<feature type="compositionally biased region" description="Pro residues" evidence="7">
    <location>
        <begin position="240"/>
        <end position="251"/>
    </location>
</feature>
<dbReference type="SUPFAM" id="SSF47370">
    <property type="entry name" value="Bromodomain"/>
    <property type="match status" value="1"/>
</dbReference>
<feature type="region of interest" description="Disordered" evidence="7">
    <location>
        <begin position="235"/>
        <end position="261"/>
    </location>
</feature>
<feature type="compositionally biased region" description="Basic and acidic residues" evidence="7">
    <location>
        <begin position="609"/>
        <end position="622"/>
    </location>
</feature>
<dbReference type="Gene3D" id="3.30.40.10">
    <property type="entry name" value="Zinc/RING finger domain, C3HC4 (zinc finger)"/>
    <property type="match status" value="2"/>
</dbReference>
<feature type="domain" description="PHD-type" evidence="9">
    <location>
        <begin position="751"/>
        <end position="804"/>
    </location>
</feature>
<dbReference type="PROSITE" id="PS01359">
    <property type="entry name" value="ZF_PHD_1"/>
    <property type="match status" value="2"/>
</dbReference>
<keyword evidence="2 6" id="KW-0863">Zinc-finger</keyword>
<sequence>MGLKLVPIKAYTTDGKQQYILVPTNSDGASIAKHATAIAKFAQRTPGSQLLVNGPVTTPVEEQVLTVTSIEEPDSAVMPPPPDNDSGWIREHNEKLNKRMQQVKKAITTRIGVLKHGHARIKSEMVAAVLQSMVDENPELIPGLPEAPIEPVIPLSLFPQPQLVKHFSPERKSPKKSPIKKEASGIPSTIADGTPLQPEVIPTFKIKKSLLTPPPNVPEVSALKKSPEEFKSRAKMINTAPPPPEPKPSGPPKKRGRKSNAEKLAEEVAMMEAEKAEQEAQMAATVTGGFLPLKDGALSLEKSKKKRNNTMMVNGELVSGKKIKLENGGEKFVPEIHDFVSPVKTEGMASIVRTATPSSEKKPSSDGKKRARMQSTSSERSPTAQRRKKVKEEEDETVLHCYCRKVYDPTRFMIECDKCERWFHGSCVHVVEGSIPKKAKWFCPDCLAGSAAAGSAVLPTPRPASGLKHHAQSDAGIALTKKKKKKDRHREEKAVSKYGRDPSKIDQRAPLPKLKIKIPPPSLAPTKTPSTEEGAPVGGDNLEKDMIPNHVLEAEESSEEGSPPDVLTSGTARNLEGVKPAEGVESPSTSTKEERSPKETDIPSISVEELERGEAEKVEKQQPRITLTLQKKKKSVEATKKNGEVISETMQEPVSSKRRKASKKGEAGKKESQGELVKKEEGSTKVKKPVMVIVPAPMAAAFKSKSGKIQKEEAPVEKKVIRKDSEAEEPAKTKGSKKGAKTGREKEAVKEVFCLCREPSKEHLVQKFIACDKCKEWFHPRCVGLTDVKAEKMAKFMCPTCSNQPQFRDFLYRKIVPPLDPAVLLSVIEDHLERSRVVDMFRNPVDLNEVPSYSAVIQEPMDLSTMKEKIQDGAYETVLDFVKDAGLIFDNAKTFNPSVRSPFYKGADTLEEVFVNRMNKLRANWN</sequence>
<name>A0A1D1W385_RAMVA</name>
<dbReference type="STRING" id="947166.A0A1D1W385"/>
<dbReference type="Pfam" id="PF00439">
    <property type="entry name" value="Bromodomain"/>
    <property type="match status" value="1"/>
</dbReference>
<organism evidence="10 11">
    <name type="scientific">Ramazzottius varieornatus</name>
    <name type="common">Water bear</name>
    <name type="synonym">Tardigrade</name>
    <dbReference type="NCBI Taxonomy" id="947166"/>
    <lineage>
        <taxon>Eukaryota</taxon>
        <taxon>Metazoa</taxon>
        <taxon>Ecdysozoa</taxon>
        <taxon>Tardigrada</taxon>
        <taxon>Eutardigrada</taxon>
        <taxon>Parachela</taxon>
        <taxon>Hypsibioidea</taxon>
        <taxon>Ramazzottiidae</taxon>
        <taxon>Ramazzottius</taxon>
    </lineage>
</organism>
<dbReference type="SMART" id="SM00249">
    <property type="entry name" value="PHD"/>
    <property type="match status" value="2"/>
</dbReference>
<dbReference type="SMART" id="SM00297">
    <property type="entry name" value="BROMO"/>
    <property type="match status" value="1"/>
</dbReference>
<evidence type="ECO:0000256" key="2">
    <source>
        <dbReference type="ARBA" id="ARBA00022771"/>
    </source>
</evidence>
<dbReference type="GO" id="GO:0000978">
    <property type="term" value="F:RNA polymerase II cis-regulatory region sequence-specific DNA binding"/>
    <property type="evidence" value="ECO:0007669"/>
    <property type="project" value="TreeGrafter"/>
</dbReference>
<reference evidence="10 11" key="1">
    <citation type="journal article" date="2016" name="Nat. Commun.">
        <title>Extremotolerant tardigrade genome and improved radiotolerance of human cultured cells by tardigrade-unique protein.</title>
        <authorList>
            <person name="Hashimoto T."/>
            <person name="Horikawa D.D."/>
            <person name="Saito Y."/>
            <person name="Kuwahara H."/>
            <person name="Kozuka-Hata H."/>
            <person name="Shin-I T."/>
            <person name="Minakuchi Y."/>
            <person name="Ohishi K."/>
            <person name="Motoyama A."/>
            <person name="Aizu T."/>
            <person name="Enomoto A."/>
            <person name="Kondo K."/>
            <person name="Tanaka S."/>
            <person name="Hara Y."/>
            <person name="Koshikawa S."/>
            <person name="Sagara H."/>
            <person name="Miura T."/>
            <person name="Yokobori S."/>
            <person name="Miyagawa K."/>
            <person name="Suzuki Y."/>
            <person name="Kubo T."/>
            <person name="Oyama M."/>
            <person name="Kohara Y."/>
            <person name="Fujiyama A."/>
            <person name="Arakawa K."/>
            <person name="Katayama T."/>
            <person name="Toyoda A."/>
            <person name="Kunieda T."/>
        </authorList>
    </citation>
    <scope>NUCLEOTIDE SEQUENCE [LARGE SCALE GENOMIC DNA]</scope>
    <source>
        <strain evidence="10 11">YOKOZUNA-1</strain>
    </source>
</reference>
<dbReference type="SUPFAM" id="SSF57903">
    <property type="entry name" value="FYVE/PHD zinc finger"/>
    <property type="match status" value="2"/>
</dbReference>
<feature type="region of interest" description="Disordered" evidence="7">
    <location>
        <begin position="460"/>
        <end position="682"/>
    </location>
</feature>
<evidence type="ECO:0000256" key="6">
    <source>
        <dbReference type="PROSITE-ProRule" id="PRU00146"/>
    </source>
</evidence>
<dbReference type="GO" id="GO:0006357">
    <property type="term" value="P:regulation of transcription by RNA polymerase II"/>
    <property type="evidence" value="ECO:0007669"/>
    <property type="project" value="InterPro"/>
</dbReference>
<feature type="compositionally biased region" description="Basic and acidic residues" evidence="7">
    <location>
        <begin position="359"/>
        <end position="368"/>
    </location>
</feature>
<evidence type="ECO:0000256" key="3">
    <source>
        <dbReference type="ARBA" id="ARBA00022833"/>
    </source>
</evidence>
<evidence type="ECO:0000259" key="9">
    <source>
        <dbReference type="PROSITE" id="PS50016"/>
    </source>
</evidence>
<dbReference type="GO" id="GO:0008270">
    <property type="term" value="F:zinc ion binding"/>
    <property type="evidence" value="ECO:0007669"/>
    <property type="project" value="UniProtKB-KW"/>
</dbReference>
<dbReference type="InterPro" id="IPR019786">
    <property type="entry name" value="Zinc_finger_PHD-type_CS"/>
</dbReference>
<evidence type="ECO:0000256" key="1">
    <source>
        <dbReference type="ARBA" id="ARBA00022723"/>
    </source>
</evidence>
<evidence type="ECO:0000313" key="11">
    <source>
        <dbReference type="Proteomes" id="UP000186922"/>
    </source>
</evidence>
<feature type="region of interest" description="Disordered" evidence="7">
    <location>
        <begin position="351"/>
        <end position="391"/>
    </location>
</feature>
<evidence type="ECO:0000259" key="8">
    <source>
        <dbReference type="PROSITE" id="PS50014"/>
    </source>
</evidence>
<keyword evidence="11" id="KW-1185">Reference proteome</keyword>
<dbReference type="GO" id="GO:0016589">
    <property type="term" value="C:NURF complex"/>
    <property type="evidence" value="ECO:0007669"/>
    <property type="project" value="InterPro"/>
</dbReference>
<dbReference type="Proteomes" id="UP000186922">
    <property type="component" value="Unassembled WGS sequence"/>
</dbReference>
<dbReference type="InterPro" id="IPR038028">
    <property type="entry name" value="BPTF"/>
</dbReference>
<dbReference type="PRINTS" id="PR00503">
    <property type="entry name" value="BROMODOMAIN"/>
</dbReference>
<feature type="domain" description="PHD-type" evidence="9">
    <location>
        <begin position="398"/>
        <end position="449"/>
    </location>
</feature>
<dbReference type="InterPro" id="IPR011011">
    <property type="entry name" value="Znf_FYVE_PHD"/>
</dbReference>
<evidence type="ECO:0000313" key="10">
    <source>
        <dbReference type="EMBL" id="GAV07990.1"/>
    </source>
</evidence>
<dbReference type="PROSITE" id="PS50014">
    <property type="entry name" value="BROMODOMAIN_2"/>
    <property type="match status" value="1"/>
</dbReference>
<proteinExistence type="predicted"/>
<dbReference type="EMBL" id="BDGG01000016">
    <property type="protein sequence ID" value="GAV07990.1"/>
    <property type="molecule type" value="Genomic_DNA"/>
</dbReference>
<evidence type="ECO:0000256" key="5">
    <source>
        <dbReference type="PROSITE-ProRule" id="PRU00035"/>
    </source>
</evidence>
<feature type="domain" description="Bromo" evidence="8">
    <location>
        <begin position="833"/>
        <end position="903"/>
    </location>
</feature>
<evidence type="ECO:0000256" key="7">
    <source>
        <dbReference type="SAM" id="MobiDB-lite"/>
    </source>
</evidence>
<dbReference type="PANTHER" id="PTHR45975:SF2">
    <property type="entry name" value="NUCLEOSOME-REMODELING FACTOR SUBUNIT BPTF"/>
    <property type="match status" value="1"/>
</dbReference>
<dbReference type="InterPro" id="IPR001487">
    <property type="entry name" value="Bromodomain"/>
</dbReference>
<feature type="region of interest" description="Disordered" evidence="7">
    <location>
        <begin position="167"/>
        <end position="195"/>
    </location>
</feature>
<evidence type="ECO:0000256" key="4">
    <source>
        <dbReference type="ARBA" id="ARBA00023117"/>
    </source>
</evidence>
<dbReference type="InterPro" id="IPR013083">
    <property type="entry name" value="Znf_RING/FYVE/PHD"/>
</dbReference>